<reference evidence="1 2" key="1">
    <citation type="submission" date="2013-12" db="EMBL/GenBank/DDBJ databases">
        <title>Genome and proteome characterization of Caldibacillus debilis GB1 derived from a cellulolytic aero-tolerant co-culture.</title>
        <authorList>
            <person name="Wushke S.T."/>
            <person name="Zhang X."/>
            <person name="Fristensky B."/>
            <person name="Wilkins J.A."/>
            <person name="Levin D.B."/>
            <person name="Sparling R."/>
        </authorList>
    </citation>
    <scope>NUCLEOTIDE SEQUENCE [LARGE SCALE GENOMIC DNA]</scope>
    <source>
        <strain evidence="1 2">GB1</strain>
    </source>
</reference>
<organism evidence="1 2">
    <name type="scientific">Caldibacillus debilis GB1</name>
    <dbReference type="NCBI Taxonomy" id="1339248"/>
    <lineage>
        <taxon>Bacteria</taxon>
        <taxon>Bacillati</taxon>
        <taxon>Bacillota</taxon>
        <taxon>Bacilli</taxon>
        <taxon>Bacillales</taxon>
        <taxon>Bacillaceae</taxon>
        <taxon>Caldibacillus</taxon>
    </lineage>
</organism>
<keyword evidence="2" id="KW-1185">Reference proteome</keyword>
<comment type="caution">
    <text evidence="1">The sequence shown here is derived from an EMBL/GenBank/DDBJ whole genome shotgun (WGS) entry which is preliminary data.</text>
</comment>
<name>A0A420VFJ7_9BACI</name>
<evidence type="ECO:0000313" key="2">
    <source>
        <dbReference type="Proteomes" id="UP000286235"/>
    </source>
</evidence>
<accession>A0A420VFJ7</accession>
<dbReference type="EMBL" id="AZRV01000021">
    <property type="protein sequence ID" value="RKO62391.1"/>
    <property type="molecule type" value="Genomic_DNA"/>
</dbReference>
<gene>
    <name evidence="1" type="ORF">Cdeb_03346</name>
</gene>
<protein>
    <submittedName>
        <fullName evidence="1">Uncharacterized protein</fullName>
    </submittedName>
</protein>
<evidence type="ECO:0000313" key="1">
    <source>
        <dbReference type="EMBL" id="RKO62391.1"/>
    </source>
</evidence>
<dbReference type="Proteomes" id="UP000286235">
    <property type="component" value="Unassembled WGS sequence"/>
</dbReference>
<sequence length="174" mass="19881">MFGAMRRGWPRFWALSAGRDRCSGSAFRRPSVFKGGPSPHRERDFAGVGGTFSRERVFRFSGDAHVRALWERSFSGRNLVFSSGSNRIFWEKSSLFFRLKPSFRGKIPFPAKLKPIFYMEKISSRTGARCGGFRLSGGRFRFRSGQGVFHAFPGFQWESRKDAGEKESPPFGRF</sequence>
<dbReference type="AlphaFoldDB" id="A0A420VFJ7"/>
<proteinExistence type="predicted"/>